<organism evidence="1 2">
    <name type="scientific">Bernardetia litoralis (strain ATCC 23117 / DSM 6794 / NBRC 15988 / NCIMB 1366 / Fx l1 / Sio-4)</name>
    <name type="common">Flexibacter litoralis</name>
    <dbReference type="NCBI Taxonomy" id="880071"/>
    <lineage>
        <taxon>Bacteria</taxon>
        <taxon>Pseudomonadati</taxon>
        <taxon>Bacteroidota</taxon>
        <taxon>Cytophagia</taxon>
        <taxon>Cytophagales</taxon>
        <taxon>Bernardetiaceae</taxon>
        <taxon>Bernardetia</taxon>
    </lineage>
</organism>
<evidence type="ECO:0000313" key="2">
    <source>
        <dbReference type="Proteomes" id="UP000006054"/>
    </source>
</evidence>
<keyword evidence="2" id="KW-1185">Reference proteome</keyword>
<dbReference type="eggNOG" id="ENOG5033AS0">
    <property type="taxonomic scope" value="Bacteria"/>
</dbReference>
<evidence type="ECO:0008006" key="3">
    <source>
        <dbReference type="Google" id="ProtNLM"/>
    </source>
</evidence>
<dbReference type="KEGG" id="fli:Fleli_3718"/>
<dbReference type="AlphaFoldDB" id="I4APZ5"/>
<protein>
    <recommendedName>
        <fullName evidence="3">Lipoprotein</fullName>
    </recommendedName>
</protein>
<evidence type="ECO:0000313" key="1">
    <source>
        <dbReference type="EMBL" id="AFM06030.1"/>
    </source>
</evidence>
<name>I4APZ5_BERLS</name>
<dbReference type="EMBL" id="CP003345">
    <property type="protein sequence ID" value="AFM06030.1"/>
    <property type="molecule type" value="Genomic_DNA"/>
</dbReference>
<reference evidence="2" key="1">
    <citation type="submission" date="2012-06" db="EMBL/GenBank/DDBJ databases">
        <title>The complete genome of Flexibacter litoralis DSM 6794.</title>
        <authorList>
            <person name="Lucas S."/>
            <person name="Copeland A."/>
            <person name="Lapidus A."/>
            <person name="Glavina del Rio T."/>
            <person name="Dalin E."/>
            <person name="Tice H."/>
            <person name="Bruce D."/>
            <person name="Goodwin L."/>
            <person name="Pitluck S."/>
            <person name="Peters L."/>
            <person name="Ovchinnikova G."/>
            <person name="Lu M."/>
            <person name="Kyrpides N."/>
            <person name="Mavromatis K."/>
            <person name="Ivanova N."/>
            <person name="Brettin T."/>
            <person name="Detter J.C."/>
            <person name="Han C."/>
            <person name="Larimer F."/>
            <person name="Land M."/>
            <person name="Hauser L."/>
            <person name="Markowitz V."/>
            <person name="Cheng J.-F."/>
            <person name="Hugenholtz P."/>
            <person name="Woyke T."/>
            <person name="Wu D."/>
            <person name="Spring S."/>
            <person name="Lang E."/>
            <person name="Kopitz M."/>
            <person name="Brambilla E."/>
            <person name="Klenk H.-P."/>
            <person name="Eisen J.A."/>
        </authorList>
    </citation>
    <scope>NUCLEOTIDE SEQUENCE [LARGE SCALE GENOMIC DNA]</scope>
    <source>
        <strain evidence="2">ATCC 23117 / DSM 6794 / NBRC 15988 / NCIMB 1366 / Sio-4</strain>
    </source>
</reference>
<accession>I4APZ5</accession>
<dbReference type="HOGENOM" id="CLU_1244260_0_0_10"/>
<dbReference type="PATRIC" id="fig|880071.3.peg.3723"/>
<dbReference type="OrthoDB" id="8757135at2"/>
<dbReference type="RefSeq" id="WP_014799454.1">
    <property type="nucleotide sequence ID" value="NC_018018.1"/>
</dbReference>
<dbReference type="STRING" id="880071.Fleli_3718"/>
<gene>
    <name evidence="1" type="ordered locus">Fleli_3718</name>
</gene>
<sequence precursor="true">MIRIALFLLTLFIVSCQTKNNSSVLENSSKDSVIVSKENTKQKKNKWEVSGTIYKNDDFEIIGDTTIDKEKIYFYKLKFNPYIWFEDFEVSKNYKVNQAAINYKSNLIARQYKTMLTQGYKSEGINFAGHYSLITWGCGSPCSHGAIIDVIDGKVYDLPHSFIGYDFRKESRMLIVNPTDSTGFYSHFEPKIFTWNEKKHQLDELKPRGK</sequence>
<dbReference type="Proteomes" id="UP000006054">
    <property type="component" value="Chromosome"/>
</dbReference>
<proteinExistence type="predicted"/>
<dbReference type="PROSITE" id="PS51257">
    <property type="entry name" value="PROKAR_LIPOPROTEIN"/>
    <property type="match status" value="1"/>
</dbReference>